<evidence type="ECO:0000256" key="6">
    <source>
        <dbReference type="RuleBase" id="RU362030"/>
    </source>
</evidence>
<dbReference type="Pfam" id="PF04072">
    <property type="entry name" value="LCM"/>
    <property type="match status" value="1"/>
</dbReference>
<dbReference type="SUPFAM" id="SSF53335">
    <property type="entry name" value="S-adenosyl-L-methionine-dependent methyltransferases"/>
    <property type="match status" value="1"/>
</dbReference>
<dbReference type="NCBIfam" id="TIGR00027">
    <property type="entry name" value="mthyl_TIGR00027"/>
    <property type="match status" value="1"/>
</dbReference>
<proteinExistence type="inferred from homology"/>
<dbReference type="InterPro" id="IPR029063">
    <property type="entry name" value="SAM-dependent_MTases_sf"/>
</dbReference>
<evidence type="ECO:0000313" key="7">
    <source>
        <dbReference type="EMBL" id="SPM33172.1"/>
    </source>
</evidence>
<dbReference type="Gene3D" id="3.40.50.150">
    <property type="entry name" value="Vaccinia Virus protein VP39"/>
    <property type="match status" value="1"/>
</dbReference>
<dbReference type="GO" id="GO:0032259">
    <property type="term" value="P:methylation"/>
    <property type="evidence" value="ECO:0007669"/>
    <property type="project" value="UniProtKB-KW"/>
</dbReference>
<dbReference type="InterPro" id="IPR007213">
    <property type="entry name" value="Ppm1/Ppm2/Tcmp"/>
</dbReference>
<keyword evidence="3 6" id="KW-0489">Methyltransferase</keyword>
<dbReference type="GO" id="GO:0008168">
    <property type="term" value="F:methyltransferase activity"/>
    <property type="evidence" value="ECO:0007669"/>
    <property type="project" value="UniProtKB-UniRule"/>
</dbReference>
<sequence>MARTDHDTWDPATGVGMTATFGAVVRAVATNKGLLDDPFAELLVRAADVHYFTQMVENELYSDDGANSVTAGLIAVLGAYTRFLDDYLADAGRAGIRQVVLLGSGLDTRPYRLWWPHGTTVYELDQPSVIDFKTDVLVALGAELTASRRAIGVDLRQDWLAALYRVGFDAAQPTVWIAENLLVGYLPPDGQDRLLRDVTVASAPGSRFAADHIPTWNPLQLEAGRGFVDRWRQFGLDIDLAELIYQGEYRHVPANLADRGWQTVEFKVADLFATIGMANRWRGGRKGDAITPAYVTATR</sequence>
<dbReference type="EC" id="2.1.1.-" evidence="6"/>
<comment type="similarity">
    <text evidence="2 6">Belongs to the UPF0677 family.</text>
</comment>
<dbReference type="PANTHER" id="PTHR43619:SF2">
    <property type="entry name" value="S-ADENOSYL-L-METHIONINE-DEPENDENT METHYLTRANSFERASES SUPERFAMILY PROTEIN"/>
    <property type="match status" value="1"/>
</dbReference>
<organism evidence="7 8">
    <name type="scientific">Mycobacterium rhizamassiliense</name>
    <dbReference type="NCBI Taxonomy" id="1841860"/>
    <lineage>
        <taxon>Bacteria</taxon>
        <taxon>Bacillati</taxon>
        <taxon>Actinomycetota</taxon>
        <taxon>Actinomycetes</taxon>
        <taxon>Mycobacteriales</taxon>
        <taxon>Mycobacteriaceae</taxon>
        <taxon>Mycobacterium</taxon>
    </lineage>
</organism>
<keyword evidence="8" id="KW-1185">Reference proteome</keyword>
<protein>
    <recommendedName>
        <fullName evidence="6">S-adenosyl-L-methionine-dependent methyltransferase</fullName>
        <ecNumber evidence="6">2.1.1.-</ecNumber>
    </recommendedName>
</protein>
<dbReference type="STRING" id="1841860.GCA_900157375_00977"/>
<evidence type="ECO:0000256" key="4">
    <source>
        <dbReference type="ARBA" id="ARBA00022679"/>
    </source>
</evidence>
<dbReference type="Proteomes" id="UP000240988">
    <property type="component" value="Unassembled WGS sequence"/>
</dbReference>
<dbReference type="AlphaFoldDB" id="A0A2U3NNU4"/>
<gene>
    <name evidence="7" type="ORF">MRAB57_975</name>
</gene>
<comment type="function">
    <text evidence="1 6">Exhibits S-adenosyl-L-methionine-dependent methyltransferase activity.</text>
</comment>
<dbReference type="PANTHER" id="PTHR43619">
    <property type="entry name" value="S-ADENOSYL-L-METHIONINE-DEPENDENT METHYLTRANSFERASE YKTD-RELATED"/>
    <property type="match status" value="1"/>
</dbReference>
<evidence type="ECO:0000313" key="8">
    <source>
        <dbReference type="Proteomes" id="UP000240988"/>
    </source>
</evidence>
<accession>A0A2U3NNU4</accession>
<evidence type="ECO:0000256" key="5">
    <source>
        <dbReference type="ARBA" id="ARBA00022691"/>
    </source>
</evidence>
<dbReference type="InterPro" id="IPR011610">
    <property type="entry name" value="SAM_mthyl_Trfase_ML2640-like"/>
</dbReference>
<keyword evidence="5 6" id="KW-0949">S-adenosyl-L-methionine</keyword>
<evidence type="ECO:0000256" key="1">
    <source>
        <dbReference type="ARBA" id="ARBA00003907"/>
    </source>
</evidence>
<keyword evidence="4 7" id="KW-0808">Transferase</keyword>
<reference evidence="7 8" key="1">
    <citation type="submission" date="2017-01" db="EMBL/GenBank/DDBJ databases">
        <authorList>
            <consortium name="Urmite Genomes"/>
        </authorList>
    </citation>
    <scope>NUCLEOTIDE SEQUENCE [LARGE SCALE GENOMIC DNA]</scope>
    <source>
        <strain evidence="7 8">AB57</strain>
    </source>
</reference>
<name>A0A2U3NNU4_9MYCO</name>
<evidence type="ECO:0000256" key="3">
    <source>
        <dbReference type="ARBA" id="ARBA00022603"/>
    </source>
</evidence>
<dbReference type="OrthoDB" id="9806164at2"/>
<dbReference type="EMBL" id="FUFA01000002">
    <property type="protein sequence ID" value="SPM33172.1"/>
    <property type="molecule type" value="Genomic_DNA"/>
</dbReference>
<evidence type="ECO:0000256" key="2">
    <source>
        <dbReference type="ARBA" id="ARBA00008138"/>
    </source>
</evidence>
<dbReference type="RefSeq" id="WP_077086564.1">
    <property type="nucleotide sequence ID" value="NZ_LT721901.1"/>
</dbReference>